<evidence type="ECO:0000313" key="3">
    <source>
        <dbReference type="Proteomes" id="UP000248856"/>
    </source>
</evidence>
<evidence type="ECO:0000313" key="2">
    <source>
        <dbReference type="EMBL" id="RAR70738.1"/>
    </source>
</evidence>
<organism evidence="2 3">
    <name type="scientific">Paracidovorax anthurii</name>
    <dbReference type="NCBI Taxonomy" id="78229"/>
    <lineage>
        <taxon>Bacteria</taxon>
        <taxon>Pseudomonadati</taxon>
        <taxon>Pseudomonadota</taxon>
        <taxon>Betaproteobacteria</taxon>
        <taxon>Burkholderiales</taxon>
        <taxon>Comamonadaceae</taxon>
        <taxon>Paracidovorax</taxon>
    </lineage>
</organism>
<dbReference type="Proteomes" id="UP000248856">
    <property type="component" value="Unassembled WGS sequence"/>
</dbReference>
<dbReference type="AlphaFoldDB" id="A0A328Y9P6"/>
<proteinExistence type="predicted"/>
<keyword evidence="3" id="KW-1185">Reference proteome</keyword>
<protein>
    <recommendedName>
        <fullName evidence="1">Putative zinc-finger domain-containing protein</fullName>
    </recommendedName>
</protein>
<dbReference type="InterPro" id="IPR027383">
    <property type="entry name" value="Znf_put"/>
</dbReference>
<comment type="caution">
    <text evidence="2">The sequence shown here is derived from an EMBL/GenBank/DDBJ whole genome shotgun (WGS) entry which is preliminary data.</text>
</comment>
<feature type="domain" description="Putative zinc-finger" evidence="1">
    <location>
        <begin position="20"/>
        <end position="49"/>
    </location>
</feature>
<dbReference type="EMBL" id="QLTA01000107">
    <property type="protein sequence ID" value="RAR70738.1"/>
    <property type="molecule type" value="Genomic_DNA"/>
</dbReference>
<dbReference type="Gene3D" id="1.10.10.1320">
    <property type="entry name" value="Anti-sigma factor, zinc-finger domain"/>
    <property type="match status" value="1"/>
</dbReference>
<name>A0A328Y9P6_9BURK</name>
<dbReference type="OrthoDB" id="5958009at2"/>
<gene>
    <name evidence="2" type="ORF">AX018_11074</name>
</gene>
<dbReference type="Pfam" id="PF13490">
    <property type="entry name" value="zf-HC2"/>
    <property type="match status" value="1"/>
</dbReference>
<dbReference type="InterPro" id="IPR041916">
    <property type="entry name" value="Anti_sigma_zinc_sf"/>
</dbReference>
<sequence length="229" mass="24444">MMHPPISPQDQDRSHLLTQEILPWIVNGRASEEQRANAQRHLDECADCRTELALQERIHAAMQVQSQQAAPDVDAGLKTLMQRIELDALCDQPAPRATPAAAPRRRFGRATYALAAIALLQTAALALVGHRMAAEQDASPYQTLSSPPQAVAAHDALAHSTIRVVPDGQTTLADWNAALTTLGLQVVSGPNAMGAYAVMASPGTSGEQVVERLRATPGMRLVEPMGSAP</sequence>
<dbReference type="RefSeq" id="WP_111882796.1">
    <property type="nucleotide sequence ID" value="NZ_CBCSGC010000045.1"/>
</dbReference>
<accession>A0A328Y9P6</accession>
<reference evidence="2 3" key="1">
    <citation type="submission" date="2018-06" db="EMBL/GenBank/DDBJ databases">
        <title>Genomic Encyclopedia of Archaeal and Bacterial Type Strains, Phase II (KMG-II): from individual species to whole genera.</title>
        <authorList>
            <person name="Goeker M."/>
        </authorList>
    </citation>
    <scope>NUCLEOTIDE SEQUENCE [LARGE SCALE GENOMIC DNA]</scope>
    <source>
        <strain evidence="2 3">CFPB 3232</strain>
    </source>
</reference>
<evidence type="ECO:0000259" key="1">
    <source>
        <dbReference type="Pfam" id="PF13490"/>
    </source>
</evidence>